<protein>
    <recommendedName>
        <fullName evidence="1">Multidrug resistance protein MdtA-like barrel-sandwich hybrid domain-containing protein</fullName>
    </recommendedName>
</protein>
<feature type="non-terminal residue" evidence="2">
    <location>
        <position position="214"/>
    </location>
</feature>
<dbReference type="GO" id="GO:0015562">
    <property type="term" value="F:efflux transmembrane transporter activity"/>
    <property type="evidence" value="ECO:0007669"/>
    <property type="project" value="TreeGrafter"/>
</dbReference>
<dbReference type="PANTHER" id="PTHR30469">
    <property type="entry name" value="MULTIDRUG RESISTANCE PROTEIN MDTA"/>
    <property type="match status" value="1"/>
</dbReference>
<comment type="caution">
    <text evidence="2">The sequence shown here is derived from an EMBL/GenBank/DDBJ whole genome shotgun (WGS) entry which is preliminary data.</text>
</comment>
<proteinExistence type="predicted"/>
<dbReference type="RefSeq" id="WP_006777196.1">
    <property type="nucleotide sequence ID" value="NZ_GG667891.1"/>
</dbReference>
<dbReference type="HOGENOM" id="CLU_1291379_0_0_9"/>
<evidence type="ECO:0000259" key="1">
    <source>
        <dbReference type="Pfam" id="PF25917"/>
    </source>
</evidence>
<name>D3AT31_9FIRM</name>
<organism evidence="2 3">
    <name type="scientific">Hungatella hathewayi DSM 13479</name>
    <dbReference type="NCBI Taxonomy" id="566550"/>
    <lineage>
        <taxon>Bacteria</taxon>
        <taxon>Bacillati</taxon>
        <taxon>Bacillota</taxon>
        <taxon>Clostridia</taxon>
        <taxon>Lachnospirales</taxon>
        <taxon>Lachnospiraceae</taxon>
        <taxon>Hungatella</taxon>
    </lineage>
</organism>
<evidence type="ECO:0000313" key="3">
    <source>
        <dbReference type="Proteomes" id="UP000004968"/>
    </source>
</evidence>
<dbReference type="AlphaFoldDB" id="D3AT31"/>
<dbReference type="GO" id="GO:1990281">
    <property type="term" value="C:efflux pump complex"/>
    <property type="evidence" value="ECO:0007669"/>
    <property type="project" value="TreeGrafter"/>
</dbReference>
<dbReference type="Proteomes" id="UP000004968">
    <property type="component" value="Unassembled WGS sequence"/>
</dbReference>
<evidence type="ECO:0000313" key="2">
    <source>
        <dbReference type="EMBL" id="EFC95026.1"/>
    </source>
</evidence>
<dbReference type="SUPFAM" id="SSF111369">
    <property type="entry name" value="HlyD-like secretion proteins"/>
    <property type="match status" value="1"/>
</dbReference>
<dbReference type="EMBL" id="ACIO01000853">
    <property type="protein sequence ID" value="EFC95026.1"/>
    <property type="molecule type" value="Genomic_DNA"/>
</dbReference>
<reference evidence="2 3" key="1">
    <citation type="submission" date="2010-01" db="EMBL/GenBank/DDBJ databases">
        <authorList>
            <person name="Weinstock G."/>
            <person name="Sodergren E."/>
            <person name="Clifton S."/>
            <person name="Fulton L."/>
            <person name="Fulton B."/>
            <person name="Courtney L."/>
            <person name="Fronick C."/>
            <person name="Harrison M."/>
            <person name="Strong C."/>
            <person name="Farmer C."/>
            <person name="Delahaunty K."/>
            <person name="Markovic C."/>
            <person name="Hall O."/>
            <person name="Minx P."/>
            <person name="Tomlinson C."/>
            <person name="Mitreva M."/>
            <person name="Nelson J."/>
            <person name="Hou S."/>
            <person name="Wollam A."/>
            <person name="Pepin K.H."/>
            <person name="Johnson M."/>
            <person name="Bhonagiri V."/>
            <person name="Nash W.E."/>
            <person name="Warren W."/>
            <person name="Chinwalla A."/>
            <person name="Mardis E.R."/>
            <person name="Wilson R.K."/>
        </authorList>
    </citation>
    <scope>NUCLEOTIDE SEQUENCE [LARGE SCALE GENOMIC DNA]</scope>
    <source>
        <strain evidence="2 3">DSM 13479</strain>
    </source>
</reference>
<accession>D3AT31</accession>
<dbReference type="Gene3D" id="2.40.50.100">
    <property type="match status" value="1"/>
</dbReference>
<dbReference type="InterPro" id="IPR058625">
    <property type="entry name" value="MdtA-like_BSH"/>
</dbReference>
<sequence>MKKISFGNRSKNGKKTGKKGKKLLLLLLILLAVILGLYAAVRMKAEKAASANTKEVKTAVVEKRDITSELSSSGTISPKNTYDITSLVEGEVISADFEEGDQVEAGQILYQIDTSSMESELTSVNNSLSRAQENYEVALDDYNTALSDYSGNTYKSTETGYIRTLYIKEGDKVSSNTKIADIYDDKVMKIKLPFLAGEAALIGAGNDAVLTLTD</sequence>
<dbReference type="Pfam" id="PF25917">
    <property type="entry name" value="BSH_RND"/>
    <property type="match status" value="1"/>
</dbReference>
<gene>
    <name evidence="2" type="ORF">CLOSTHATH_06790</name>
</gene>
<feature type="domain" description="Multidrug resistance protein MdtA-like barrel-sandwich hybrid" evidence="1">
    <location>
        <begin position="81"/>
        <end position="120"/>
    </location>
</feature>